<dbReference type="PANTHER" id="PTHR31669:SF307">
    <property type="entry name" value="PROTEIN FAR1-RELATED SEQUENCE"/>
    <property type="match status" value="1"/>
</dbReference>
<evidence type="ECO:0000256" key="1">
    <source>
        <dbReference type="PROSITE-ProRule" id="PRU00325"/>
    </source>
</evidence>
<organism evidence="4 5">
    <name type="scientific">Triticum urartu</name>
    <name type="common">Red wild einkorn</name>
    <name type="synonym">Crithodium urartu</name>
    <dbReference type="NCBI Taxonomy" id="4572"/>
    <lineage>
        <taxon>Eukaryota</taxon>
        <taxon>Viridiplantae</taxon>
        <taxon>Streptophyta</taxon>
        <taxon>Embryophyta</taxon>
        <taxon>Tracheophyta</taxon>
        <taxon>Spermatophyta</taxon>
        <taxon>Magnoliopsida</taxon>
        <taxon>Liliopsida</taxon>
        <taxon>Poales</taxon>
        <taxon>Poaceae</taxon>
        <taxon>BOP clade</taxon>
        <taxon>Pooideae</taxon>
        <taxon>Triticodae</taxon>
        <taxon>Triticeae</taxon>
        <taxon>Triticinae</taxon>
        <taxon>Triticum</taxon>
    </lineage>
</organism>
<keyword evidence="1 2" id="KW-0863">Zinc-finger</keyword>
<dbReference type="InterPro" id="IPR007527">
    <property type="entry name" value="Znf_SWIM"/>
</dbReference>
<keyword evidence="2" id="KW-0479">Metal-binding</keyword>
<comment type="subcellular location">
    <subcellularLocation>
        <location evidence="2">Nucleus</location>
    </subcellularLocation>
</comment>
<keyword evidence="2" id="KW-0862">Zinc</keyword>
<reference evidence="5" key="1">
    <citation type="journal article" date="2013" name="Nature">
        <title>Draft genome of the wheat A-genome progenitor Triticum urartu.</title>
        <authorList>
            <person name="Ling H.Q."/>
            <person name="Zhao S."/>
            <person name="Liu D."/>
            <person name="Wang J."/>
            <person name="Sun H."/>
            <person name="Zhang C."/>
            <person name="Fan H."/>
            <person name="Li D."/>
            <person name="Dong L."/>
            <person name="Tao Y."/>
            <person name="Gao C."/>
            <person name="Wu H."/>
            <person name="Li Y."/>
            <person name="Cui Y."/>
            <person name="Guo X."/>
            <person name="Zheng S."/>
            <person name="Wang B."/>
            <person name="Yu K."/>
            <person name="Liang Q."/>
            <person name="Yang W."/>
            <person name="Lou X."/>
            <person name="Chen J."/>
            <person name="Feng M."/>
            <person name="Jian J."/>
            <person name="Zhang X."/>
            <person name="Luo G."/>
            <person name="Jiang Y."/>
            <person name="Liu J."/>
            <person name="Wang Z."/>
            <person name="Sha Y."/>
            <person name="Zhang B."/>
            <person name="Wu H."/>
            <person name="Tang D."/>
            <person name="Shen Q."/>
            <person name="Xue P."/>
            <person name="Zou S."/>
            <person name="Wang X."/>
            <person name="Liu X."/>
            <person name="Wang F."/>
            <person name="Yang Y."/>
            <person name="An X."/>
            <person name="Dong Z."/>
            <person name="Zhang K."/>
            <person name="Zhang X."/>
            <person name="Luo M.C."/>
            <person name="Dvorak J."/>
            <person name="Tong Y."/>
            <person name="Wang J."/>
            <person name="Yang H."/>
            <person name="Li Z."/>
            <person name="Wang D."/>
            <person name="Zhang A."/>
            <person name="Wang J."/>
        </authorList>
    </citation>
    <scope>NUCLEOTIDE SEQUENCE</scope>
    <source>
        <strain evidence="5">cv. G1812</strain>
    </source>
</reference>
<evidence type="ECO:0000313" key="5">
    <source>
        <dbReference type="Proteomes" id="UP000015106"/>
    </source>
</evidence>
<sequence length="202" mass="23967">MLTVDEFEKAWSELIDKYSLQKNTYLANIYEVRSKWAKPYFNGKFCAKMTSTQRSESANHMLKGYVPASCPMHLFVRQYMRLLFDREANENYEERRTKIVLPAMKLNSPLEYHASKIYTIAMLEKFGDILYEAQQYRVEEVEKASKYYVHRYNPKKHAKWCKVMYIVHVLQDGEELICECAGFEHIGLLCCHSLKVPPYYIE</sequence>
<evidence type="ECO:0000313" key="4">
    <source>
        <dbReference type="EnsemblPlants" id="TuG1812G0100002243.01.T01"/>
    </source>
</evidence>
<dbReference type="EnsemblPlants" id="TuG1812G0100002243.01.T01">
    <property type="protein sequence ID" value="TuG1812G0100002243.01.T01"/>
    <property type="gene ID" value="TuG1812G0100002243.01"/>
</dbReference>
<proteinExistence type="inferred from homology"/>
<dbReference type="InterPro" id="IPR031052">
    <property type="entry name" value="FHY3/FAR1"/>
</dbReference>
<dbReference type="PROSITE" id="PS50966">
    <property type="entry name" value="ZF_SWIM"/>
    <property type="match status" value="1"/>
</dbReference>
<dbReference type="AlphaFoldDB" id="A0A8R7K1D6"/>
<dbReference type="GO" id="GO:0006355">
    <property type="term" value="P:regulation of DNA-templated transcription"/>
    <property type="evidence" value="ECO:0007669"/>
    <property type="project" value="UniProtKB-UniRule"/>
</dbReference>
<dbReference type="GO" id="GO:0008270">
    <property type="term" value="F:zinc ion binding"/>
    <property type="evidence" value="ECO:0007669"/>
    <property type="project" value="UniProtKB-UniRule"/>
</dbReference>
<feature type="domain" description="SWIM-type" evidence="3">
    <location>
        <begin position="165"/>
        <end position="201"/>
    </location>
</feature>
<accession>A0A8R7K1D6</accession>
<protein>
    <recommendedName>
        <fullName evidence="2">Protein FAR1-RELATED SEQUENCE</fullName>
    </recommendedName>
</protein>
<dbReference type="PANTHER" id="PTHR31669">
    <property type="entry name" value="PROTEIN FAR1-RELATED SEQUENCE 10-RELATED"/>
    <property type="match status" value="1"/>
</dbReference>
<keyword evidence="5" id="KW-1185">Reference proteome</keyword>
<comment type="function">
    <text evidence="2">Putative transcription activator involved in regulating light control of development.</text>
</comment>
<evidence type="ECO:0000256" key="2">
    <source>
        <dbReference type="RuleBase" id="RU367018"/>
    </source>
</evidence>
<evidence type="ECO:0000259" key="3">
    <source>
        <dbReference type="PROSITE" id="PS50966"/>
    </source>
</evidence>
<dbReference type="GO" id="GO:0005634">
    <property type="term" value="C:nucleus"/>
    <property type="evidence" value="ECO:0007669"/>
    <property type="project" value="UniProtKB-SubCell"/>
</dbReference>
<keyword evidence="2" id="KW-0539">Nucleus</keyword>
<dbReference type="Gramene" id="TuG1812G0100002243.01.T01">
    <property type="protein sequence ID" value="TuG1812G0100002243.01.T01"/>
    <property type="gene ID" value="TuG1812G0100002243.01"/>
</dbReference>
<reference evidence="4" key="2">
    <citation type="submission" date="2018-03" db="EMBL/GenBank/DDBJ databases">
        <title>The Triticum urartu genome reveals the dynamic nature of wheat genome evolution.</title>
        <authorList>
            <person name="Ling H."/>
            <person name="Ma B."/>
            <person name="Shi X."/>
            <person name="Liu H."/>
            <person name="Dong L."/>
            <person name="Sun H."/>
            <person name="Cao Y."/>
            <person name="Gao Q."/>
            <person name="Zheng S."/>
            <person name="Li Y."/>
            <person name="Yu Y."/>
            <person name="Du H."/>
            <person name="Qi M."/>
            <person name="Li Y."/>
            <person name="Yu H."/>
            <person name="Cui Y."/>
            <person name="Wang N."/>
            <person name="Chen C."/>
            <person name="Wu H."/>
            <person name="Zhao Y."/>
            <person name="Zhang J."/>
            <person name="Li Y."/>
            <person name="Zhou W."/>
            <person name="Zhang B."/>
            <person name="Hu W."/>
            <person name="Eijk M."/>
            <person name="Tang J."/>
            <person name="Witsenboer H."/>
            <person name="Zhao S."/>
            <person name="Li Z."/>
            <person name="Zhang A."/>
            <person name="Wang D."/>
            <person name="Liang C."/>
        </authorList>
    </citation>
    <scope>NUCLEOTIDE SEQUENCE [LARGE SCALE GENOMIC DNA]</scope>
    <source>
        <strain evidence="4">cv. G1812</strain>
    </source>
</reference>
<comment type="similarity">
    <text evidence="2">Belongs to the FHY3/FAR1 family.</text>
</comment>
<dbReference type="Proteomes" id="UP000015106">
    <property type="component" value="Chromosome 1"/>
</dbReference>
<reference evidence="4" key="3">
    <citation type="submission" date="2022-06" db="UniProtKB">
        <authorList>
            <consortium name="EnsemblPlants"/>
        </authorList>
    </citation>
    <scope>IDENTIFICATION</scope>
</reference>
<name>A0A8R7K1D6_TRIUA</name>